<feature type="compositionally biased region" description="Polar residues" evidence="1">
    <location>
        <begin position="131"/>
        <end position="140"/>
    </location>
</feature>
<dbReference type="Pfam" id="PF12790">
    <property type="entry name" value="T6SS-SciN"/>
    <property type="match status" value="1"/>
</dbReference>
<protein>
    <submittedName>
        <fullName evidence="4">Type VI secretion system protein VasD</fullName>
    </submittedName>
</protein>
<reference evidence="4 6" key="1">
    <citation type="submission" date="2016-10" db="EMBL/GenBank/DDBJ databases">
        <authorList>
            <person name="Cai Z."/>
        </authorList>
    </citation>
    <scope>NUCLEOTIDE SEQUENCE [LARGE SCALE GENOMIC DNA]</scope>
    <source>
        <strain evidence="4 6">DSM 25227</strain>
    </source>
</reference>
<dbReference type="Gene3D" id="2.60.40.4150">
    <property type="entry name" value="Type VI secretion system, lipoprotein SciN"/>
    <property type="match status" value="1"/>
</dbReference>
<dbReference type="PROSITE" id="PS51318">
    <property type="entry name" value="TAT"/>
    <property type="match status" value="1"/>
</dbReference>
<dbReference type="NCBIfam" id="TIGR01409">
    <property type="entry name" value="TAT_signal_seq"/>
    <property type="match status" value="1"/>
</dbReference>
<evidence type="ECO:0000313" key="4">
    <source>
        <dbReference type="EMBL" id="SSA48792.1"/>
    </source>
</evidence>
<accession>A0A2Y9C1Y8</accession>
<feature type="chain" id="PRO_5036059089" evidence="2">
    <location>
        <begin position="26"/>
        <end position="148"/>
    </location>
</feature>
<dbReference type="PANTHER" id="PTHR37625:SF4">
    <property type="entry name" value="OUTER MEMBRANE LIPOPROTEIN"/>
    <property type="match status" value="1"/>
</dbReference>
<sequence length="148" mass="14843">MIVLTRRGFVAATGATALVAACTPAAPNILTVNAQGLPGMNPSGGSDVPVTVHVLQLRSPGAFEAADYIALQSDPNVVGADLVRADRLVLAPGGTAGLQMVIQPDTSTIGVTAGFRDPSGRTVRRTIPAPTESSSLTISVGPSGLSLA</sequence>
<dbReference type="InterPro" id="IPR006311">
    <property type="entry name" value="TAT_signal"/>
</dbReference>
<feature type="signal peptide" evidence="2">
    <location>
        <begin position="1"/>
        <end position="25"/>
    </location>
</feature>
<name>A0A2Y9C1Y8_9RHOB</name>
<dbReference type="NCBIfam" id="TIGR03352">
    <property type="entry name" value="VI_chp_3"/>
    <property type="match status" value="1"/>
</dbReference>
<dbReference type="RefSeq" id="WP_109565272.1">
    <property type="nucleotide sequence ID" value="NZ_QGDJ01000008.1"/>
</dbReference>
<proteinExistence type="predicted"/>
<feature type="region of interest" description="Disordered" evidence="1">
    <location>
        <begin position="129"/>
        <end position="148"/>
    </location>
</feature>
<dbReference type="PANTHER" id="PTHR37625">
    <property type="entry name" value="OUTER MEMBRANE LIPOPROTEIN-RELATED"/>
    <property type="match status" value="1"/>
</dbReference>
<dbReference type="InterPro" id="IPR019546">
    <property type="entry name" value="TAT_signal_bac_arc"/>
</dbReference>
<dbReference type="Proteomes" id="UP000251571">
    <property type="component" value="Unassembled WGS sequence"/>
</dbReference>
<dbReference type="OrthoDB" id="7724415at2"/>
<organism evidence="4 6">
    <name type="scientific">Jannaschia seohaensis</name>
    <dbReference type="NCBI Taxonomy" id="475081"/>
    <lineage>
        <taxon>Bacteria</taxon>
        <taxon>Pseudomonadati</taxon>
        <taxon>Pseudomonadota</taxon>
        <taxon>Alphaproteobacteria</taxon>
        <taxon>Rhodobacterales</taxon>
        <taxon>Roseobacteraceae</taxon>
        <taxon>Jannaschia</taxon>
    </lineage>
</organism>
<keyword evidence="2" id="KW-0732">Signal</keyword>
<evidence type="ECO:0000313" key="6">
    <source>
        <dbReference type="Proteomes" id="UP000251571"/>
    </source>
</evidence>
<dbReference type="Proteomes" id="UP000245839">
    <property type="component" value="Unassembled WGS sequence"/>
</dbReference>
<reference evidence="3 5" key="2">
    <citation type="submission" date="2018-03" db="EMBL/GenBank/DDBJ databases">
        <title>Genomic Encyclopedia of Archaeal and Bacterial Type Strains, Phase II (KMG-II): from individual species to whole genera.</title>
        <authorList>
            <person name="Goeker M."/>
        </authorList>
    </citation>
    <scope>NUCLEOTIDE SEQUENCE [LARGE SCALE GENOMIC DNA]</scope>
    <source>
        <strain evidence="3 5">DSM 25227</strain>
    </source>
</reference>
<evidence type="ECO:0000256" key="2">
    <source>
        <dbReference type="SAM" id="SignalP"/>
    </source>
</evidence>
<dbReference type="AlphaFoldDB" id="A0A2Y9C1Y8"/>
<dbReference type="EMBL" id="QGDJ01000008">
    <property type="protein sequence ID" value="PWJ16555.1"/>
    <property type="molecule type" value="Genomic_DNA"/>
</dbReference>
<gene>
    <name evidence="3" type="ORF">BCF38_10869</name>
    <name evidence="4" type="ORF">SAMN05421539_10869</name>
</gene>
<dbReference type="PROSITE" id="PS51257">
    <property type="entry name" value="PROKAR_LIPOPROTEIN"/>
    <property type="match status" value="1"/>
</dbReference>
<dbReference type="InterPro" id="IPR017734">
    <property type="entry name" value="T6SS_SciN"/>
</dbReference>
<dbReference type="EMBL" id="UETC01000008">
    <property type="protein sequence ID" value="SSA48792.1"/>
    <property type="molecule type" value="Genomic_DNA"/>
</dbReference>
<evidence type="ECO:0000256" key="1">
    <source>
        <dbReference type="SAM" id="MobiDB-lite"/>
    </source>
</evidence>
<keyword evidence="5" id="KW-1185">Reference proteome</keyword>
<dbReference type="InterPro" id="IPR038706">
    <property type="entry name" value="Type_VI_SciN-like_sf"/>
</dbReference>
<evidence type="ECO:0000313" key="5">
    <source>
        <dbReference type="Proteomes" id="UP000245839"/>
    </source>
</evidence>
<evidence type="ECO:0000313" key="3">
    <source>
        <dbReference type="EMBL" id="PWJ16555.1"/>
    </source>
</evidence>